<evidence type="ECO:0000313" key="9">
    <source>
        <dbReference type="Proteomes" id="UP000239203"/>
    </source>
</evidence>
<protein>
    <submittedName>
        <fullName evidence="8">Cytochrome P450</fullName>
    </submittedName>
</protein>
<keyword evidence="4 7" id="KW-0560">Oxidoreductase</keyword>
<comment type="caution">
    <text evidence="8">The sequence shown here is derived from an EMBL/GenBank/DDBJ whole genome shotgun (WGS) entry which is preliminary data.</text>
</comment>
<dbReference type="InterPro" id="IPR002397">
    <property type="entry name" value="Cyt_P450_B"/>
</dbReference>
<dbReference type="InterPro" id="IPR017972">
    <property type="entry name" value="Cyt_P450_CS"/>
</dbReference>
<keyword evidence="2 7" id="KW-0349">Heme</keyword>
<dbReference type="SUPFAM" id="SSF48264">
    <property type="entry name" value="Cytochrome P450"/>
    <property type="match status" value="1"/>
</dbReference>
<dbReference type="RefSeq" id="WP_104481326.1">
    <property type="nucleotide sequence ID" value="NZ_CP154825.1"/>
</dbReference>
<evidence type="ECO:0000256" key="2">
    <source>
        <dbReference type="ARBA" id="ARBA00022617"/>
    </source>
</evidence>
<evidence type="ECO:0000313" key="8">
    <source>
        <dbReference type="EMBL" id="PPK65233.1"/>
    </source>
</evidence>
<dbReference type="FunFam" id="1.10.630.10:FF:000018">
    <property type="entry name" value="Cytochrome P450 monooxygenase"/>
    <property type="match status" value="1"/>
</dbReference>
<dbReference type="GO" id="GO:0016705">
    <property type="term" value="F:oxidoreductase activity, acting on paired donors, with incorporation or reduction of molecular oxygen"/>
    <property type="evidence" value="ECO:0007669"/>
    <property type="project" value="InterPro"/>
</dbReference>
<dbReference type="EMBL" id="PTIX01000015">
    <property type="protein sequence ID" value="PPK65233.1"/>
    <property type="molecule type" value="Genomic_DNA"/>
</dbReference>
<dbReference type="Pfam" id="PF00067">
    <property type="entry name" value="p450"/>
    <property type="match status" value="1"/>
</dbReference>
<dbReference type="PRINTS" id="PR00385">
    <property type="entry name" value="P450"/>
</dbReference>
<sequence>MEQPAYPMSRSCPMRPPDRYTELRAGAPLEKITLPSGRTAWLITRYEHVRRFLADRNVSTNRLHPNFPFYRPLAHKLIGVNASLMSLDPPAHAVLTRMVIPEFTHKRVQKLRPLVQRIVDDHITTMLDGDRPIDLVDALCRPVTAQVICEVLGAPYRDRELFRSTSKAMADWHSSLREREEADAALRGYLSDFVAAKVAEAEQPGAVPGDHLVGRLIAKNREERVLSQEDIAALCLSLLSAGHETTANVIALGTVLLLENPEQLAVIRADPTRTPGAVEEILRHTSITDPSGLRVALADIEVGDMVVKEGDGVVVSTAAANWDDSVFAEPEKLDFDRDARHQLAFGHGIHRCVAQNLARLELEIAFTTLFARVPGLRLAAPVEELDFKDGALLYGVHTLPVTW</sequence>
<dbReference type="InterPro" id="IPR036396">
    <property type="entry name" value="Cyt_P450_sf"/>
</dbReference>
<dbReference type="Proteomes" id="UP000239203">
    <property type="component" value="Unassembled WGS sequence"/>
</dbReference>
<evidence type="ECO:0000256" key="7">
    <source>
        <dbReference type="RuleBase" id="RU000461"/>
    </source>
</evidence>
<keyword evidence="3 7" id="KW-0479">Metal-binding</keyword>
<organism evidence="8 9">
    <name type="scientific">Actinokineospora auranticolor</name>
    <dbReference type="NCBI Taxonomy" id="155976"/>
    <lineage>
        <taxon>Bacteria</taxon>
        <taxon>Bacillati</taxon>
        <taxon>Actinomycetota</taxon>
        <taxon>Actinomycetes</taxon>
        <taxon>Pseudonocardiales</taxon>
        <taxon>Pseudonocardiaceae</taxon>
        <taxon>Actinokineospora</taxon>
    </lineage>
</organism>
<dbReference type="InterPro" id="IPR001128">
    <property type="entry name" value="Cyt_P450"/>
</dbReference>
<dbReference type="CDD" id="cd11030">
    <property type="entry name" value="CYP105-like"/>
    <property type="match status" value="1"/>
</dbReference>
<keyword evidence="6 7" id="KW-0503">Monooxygenase</keyword>
<dbReference type="PANTHER" id="PTHR46696:SF1">
    <property type="entry name" value="CYTOCHROME P450 YJIB-RELATED"/>
    <property type="match status" value="1"/>
</dbReference>
<evidence type="ECO:0000256" key="6">
    <source>
        <dbReference type="ARBA" id="ARBA00023033"/>
    </source>
</evidence>
<keyword evidence="5 7" id="KW-0408">Iron</keyword>
<evidence type="ECO:0000256" key="4">
    <source>
        <dbReference type="ARBA" id="ARBA00023002"/>
    </source>
</evidence>
<dbReference type="OrthoDB" id="4133219at2"/>
<evidence type="ECO:0000256" key="3">
    <source>
        <dbReference type="ARBA" id="ARBA00022723"/>
    </source>
</evidence>
<evidence type="ECO:0000256" key="5">
    <source>
        <dbReference type="ARBA" id="ARBA00023004"/>
    </source>
</evidence>
<dbReference type="PROSITE" id="PS00086">
    <property type="entry name" value="CYTOCHROME_P450"/>
    <property type="match status" value="1"/>
</dbReference>
<dbReference type="AlphaFoldDB" id="A0A2S6GJ70"/>
<gene>
    <name evidence="8" type="ORF">CLV40_11580</name>
</gene>
<dbReference type="GO" id="GO:0020037">
    <property type="term" value="F:heme binding"/>
    <property type="evidence" value="ECO:0007669"/>
    <property type="project" value="InterPro"/>
</dbReference>
<evidence type="ECO:0000256" key="1">
    <source>
        <dbReference type="ARBA" id="ARBA00010617"/>
    </source>
</evidence>
<dbReference type="PRINTS" id="PR00359">
    <property type="entry name" value="BP450"/>
</dbReference>
<name>A0A2S6GJ70_9PSEU</name>
<dbReference type="GO" id="GO:0004497">
    <property type="term" value="F:monooxygenase activity"/>
    <property type="evidence" value="ECO:0007669"/>
    <property type="project" value="UniProtKB-KW"/>
</dbReference>
<dbReference type="Gene3D" id="1.10.630.10">
    <property type="entry name" value="Cytochrome P450"/>
    <property type="match status" value="1"/>
</dbReference>
<accession>A0A2S6GJ70</accession>
<comment type="similarity">
    <text evidence="1 7">Belongs to the cytochrome P450 family.</text>
</comment>
<dbReference type="GO" id="GO:0005506">
    <property type="term" value="F:iron ion binding"/>
    <property type="evidence" value="ECO:0007669"/>
    <property type="project" value="InterPro"/>
</dbReference>
<proteinExistence type="inferred from homology"/>
<dbReference type="PANTHER" id="PTHR46696">
    <property type="entry name" value="P450, PUTATIVE (EUROFUNG)-RELATED"/>
    <property type="match status" value="1"/>
</dbReference>
<reference evidence="8 9" key="1">
    <citation type="submission" date="2018-02" db="EMBL/GenBank/DDBJ databases">
        <title>Genomic Encyclopedia of Archaeal and Bacterial Type Strains, Phase II (KMG-II): from individual species to whole genera.</title>
        <authorList>
            <person name="Goeker M."/>
        </authorList>
    </citation>
    <scope>NUCLEOTIDE SEQUENCE [LARGE SCALE GENOMIC DNA]</scope>
    <source>
        <strain evidence="8 9">YU 961-1</strain>
    </source>
</reference>
<keyword evidence="9" id="KW-1185">Reference proteome</keyword>